<dbReference type="PANTHER" id="PTHR37809">
    <property type="entry name" value="RIBOSOMAL PROTEIN S12 METHYLTHIOTRANSFERASE ACCESSORY FACTOR YCAO"/>
    <property type="match status" value="1"/>
</dbReference>
<name>A0A1H1UPN4_9ACTN</name>
<evidence type="ECO:0000313" key="3">
    <source>
        <dbReference type="EMBL" id="SDS74166.1"/>
    </source>
</evidence>
<accession>A0A1H1UPN4</accession>
<dbReference type="AlphaFoldDB" id="A0A1H1UPN4"/>
<dbReference type="Pfam" id="PF02624">
    <property type="entry name" value="YcaO"/>
    <property type="match status" value="1"/>
</dbReference>
<evidence type="ECO:0000256" key="1">
    <source>
        <dbReference type="SAM" id="MobiDB-lite"/>
    </source>
</evidence>
<dbReference type="PROSITE" id="PS51664">
    <property type="entry name" value="YCAO"/>
    <property type="match status" value="1"/>
</dbReference>
<evidence type="ECO:0000313" key="4">
    <source>
        <dbReference type="Proteomes" id="UP000198983"/>
    </source>
</evidence>
<dbReference type="OrthoDB" id="2379922at2"/>
<feature type="region of interest" description="Disordered" evidence="1">
    <location>
        <begin position="315"/>
        <end position="353"/>
    </location>
</feature>
<dbReference type="RefSeq" id="WP_092654872.1">
    <property type="nucleotide sequence ID" value="NZ_LT629732.1"/>
</dbReference>
<dbReference type="Gene3D" id="3.30.40.250">
    <property type="match status" value="1"/>
</dbReference>
<dbReference type="Gene3D" id="3.30.160.660">
    <property type="match status" value="1"/>
</dbReference>
<feature type="domain" description="YcaO" evidence="2">
    <location>
        <begin position="42"/>
        <end position="428"/>
    </location>
</feature>
<dbReference type="PANTHER" id="PTHR37809:SF1">
    <property type="entry name" value="RIBOSOMAL PROTEIN S12 METHYLTHIOTRANSFERASE ACCESSORY FACTOR YCAO"/>
    <property type="match status" value="1"/>
</dbReference>
<reference evidence="3 4" key="1">
    <citation type="submission" date="2016-10" db="EMBL/GenBank/DDBJ databases">
        <authorList>
            <person name="de Groot N.N."/>
        </authorList>
    </citation>
    <scope>NUCLEOTIDE SEQUENCE [LARGE SCALE GENOMIC DNA]</scope>
    <source>
        <strain evidence="3 4">DSM 22024</strain>
    </source>
</reference>
<protein>
    <submittedName>
        <fullName evidence="3">Thiazole/oxazole-forming peptide maturase, SagD family component</fullName>
    </submittedName>
</protein>
<dbReference type="Gene3D" id="3.30.1330.230">
    <property type="match status" value="1"/>
</dbReference>
<dbReference type="STRING" id="117157.SAMN04489717_3711"/>
<gene>
    <name evidence="3" type="ORF">SAMN04489717_3711</name>
</gene>
<organism evidence="3 4">
    <name type="scientific">Actinopolymorpha singaporensis</name>
    <dbReference type="NCBI Taxonomy" id="117157"/>
    <lineage>
        <taxon>Bacteria</taxon>
        <taxon>Bacillati</taxon>
        <taxon>Actinomycetota</taxon>
        <taxon>Actinomycetes</taxon>
        <taxon>Propionibacteriales</taxon>
        <taxon>Actinopolymorphaceae</taxon>
        <taxon>Actinopolymorpha</taxon>
    </lineage>
</organism>
<dbReference type="InterPro" id="IPR003776">
    <property type="entry name" value="YcaO-like_dom"/>
</dbReference>
<dbReference type="Proteomes" id="UP000198983">
    <property type="component" value="Chromosome I"/>
</dbReference>
<keyword evidence="4" id="KW-1185">Reference proteome</keyword>
<proteinExistence type="predicted"/>
<sequence>MISDLPAQLGARLTVTDDAAWPLRTSRYIADAAGAGGLIGCGAGRDQQAAAIRAVMELVERTAQFAPTSVPVAAVDSYVRLGAEALCPEQLGLYSEGQYRAAGSPVTPFVPHQSLEWVQVTEVRTGRRRLVPVEFVYPRAAVTRGRLVVETSSGTAAGTTYEQALCGAISEVVERDSAMLFWHRHVPTHSIASQRLEPAIADELETVRLLGYDVLACDLTYDLGIPVVLLIALRERSFAWGLGCDLDPRRAAAHALRELGARLRWLAVADSSETLHLPRGMVLTGEDHYRLYSRGPLHDTLRGFLTAVVRHPQPDEASTADGHAAGDPAIGTHSGSSASGPHNSDPPPPDRSAAARLVGLLADAGYETYAHSLQAPSWDGDDLHVVRVIVPGLVPFWVGADKQRLGCHRLVGSTSPGRLTNLLPHMFG</sequence>
<evidence type="ECO:0000259" key="2">
    <source>
        <dbReference type="PROSITE" id="PS51664"/>
    </source>
</evidence>
<feature type="compositionally biased region" description="Polar residues" evidence="1">
    <location>
        <begin position="333"/>
        <end position="342"/>
    </location>
</feature>
<dbReference type="EMBL" id="LT629732">
    <property type="protein sequence ID" value="SDS74166.1"/>
    <property type="molecule type" value="Genomic_DNA"/>
</dbReference>